<comment type="caution">
    <text evidence="3">The sequence shown here is derived from an EMBL/GenBank/DDBJ whole genome shotgun (WGS) entry which is preliminary data.</text>
</comment>
<keyword evidence="2" id="KW-0812">Transmembrane</keyword>
<sequence length="421" mass="46116">MRSTRGTELRVARKKLSFFLSLSYSQSDCFSLSPNYPFHSKPLFSSLSLALSFSLTSLNLSFSLFLSFFFLLLSSLTPFYFPPSHSLSLPVICYSPFLSPSHFPLLLFPSFPSKFFRSLLISLLSPSLVLFSFFPLSSSSVFPHPVSSCTLPLFLLRPLSLLIPFASSHSLVSSLPLYPSSLLPFRSIYIPLFPFSHFLPFSPLSILVYRFFPLISPPLFLPFFPFSRLPLCSLHPPLPSSPHPTPPILPSSPPLSLSLTHTPCLPYPLDPLQSPSTPPSWLPYPLPPSLPPHPSLLPTPSPLTPALPTPFIPSLPNPCPPLTPYLPHALTPLARLSPTSYPHPSLPNPCPPYSLTPSPPISLTPPPSLPPPPPSLHPNSTPTPLLTLPHTSLTPLSCPPYPFITPPSLPSPQLHPPPPSY</sequence>
<proteinExistence type="predicted"/>
<feature type="region of interest" description="Disordered" evidence="1">
    <location>
        <begin position="352"/>
        <end position="391"/>
    </location>
</feature>
<evidence type="ECO:0000313" key="4">
    <source>
        <dbReference type="Proteomes" id="UP000283509"/>
    </source>
</evidence>
<evidence type="ECO:0000256" key="1">
    <source>
        <dbReference type="SAM" id="MobiDB-lite"/>
    </source>
</evidence>
<name>A0A423SX44_PENVA</name>
<dbReference type="PRINTS" id="PR01217">
    <property type="entry name" value="PRICHEXTENSN"/>
</dbReference>
<accession>A0A423SX44</accession>
<evidence type="ECO:0000313" key="3">
    <source>
        <dbReference type="EMBL" id="ROT68830.1"/>
    </source>
</evidence>
<gene>
    <name evidence="3" type="ORF">C7M84_013007</name>
</gene>
<evidence type="ECO:0000256" key="2">
    <source>
        <dbReference type="SAM" id="Phobius"/>
    </source>
</evidence>
<dbReference type="AlphaFoldDB" id="A0A423SX44"/>
<feature type="transmembrane region" description="Helical" evidence="2">
    <location>
        <begin position="115"/>
        <end position="134"/>
    </location>
</feature>
<dbReference type="EMBL" id="QCYY01002628">
    <property type="protein sequence ID" value="ROT68830.1"/>
    <property type="molecule type" value="Genomic_DNA"/>
</dbReference>
<feature type="compositionally biased region" description="Pro residues" evidence="1">
    <location>
        <begin position="352"/>
        <end position="376"/>
    </location>
</feature>
<feature type="transmembrane region" description="Helical" evidence="2">
    <location>
        <begin position="43"/>
        <end position="60"/>
    </location>
</feature>
<protein>
    <submittedName>
        <fullName evidence="3">Uncharacterized protein</fullName>
    </submittedName>
</protein>
<keyword evidence="2" id="KW-0472">Membrane</keyword>
<reference evidence="3 4" key="1">
    <citation type="submission" date="2018-04" db="EMBL/GenBank/DDBJ databases">
        <authorList>
            <person name="Zhang X."/>
            <person name="Yuan J."/>
            <person name="Li F."/>
            <person name="Xiang J."/>
        </authorList>
    </citation>
    <scope>NUCLEOTIDE SEQUENCE [LARGE SCALE GENOMIC DNA]</scope>
    <source>
        <tissue evidence="3">Muscle</tissue>
    </source>
</reference>
<organism evidence="3 4">
    <name type="scientific">Penaeus vannamei</name>
    <name type="common">Whiteleg shrimp</name>
    <name type="synonym">Litopenaeus vannamei</name>
    <dbReference type="NCBI Taxonomy" id="6689"/>
    <lineage>
        <taxon>Eukaryota</taxon>
        <taxon>Metazoa</taxon>
        <taxon>Ecdysozoa</taxon>
        <taxon>Arthropoda</taxon>
        <taxon>Crustacea</taxon>
        <taxon>Multicrustacea</taxon>
        <taxon>Malacostraca</taxon>
        <taxon>Eumalacostraca</taxon>
        <taxon>Eucarida</taxon>
        <taxon>Decapoda</taxon>
        <taxon>Dendrobranchiata</taxon>
        <taxon>Penaeoidea</taxon>
        <taxon>Penaeidae</taxon>
        <taxon>Penaeus</taxon>
    </lineage>
</organism>
<dbReference type="Proteomes" id="UP000283509">
    <property type="component" value="Unassembled WGS sequence"/>
</dbReference>
<feature type="compositionally biased region" description="Low complexity" evidence="1">
    <location>
        <begin position="377"/>
        <end position="391"/>
    </location>
</feature>
<feature type="transmembrane region" description="Helical" evidence="2">
    <location>
        <begin position="87"/>
        <end position="108"/>
    </location>
</feature>
<keyword evidence="4" id="KW-1185">Reference proteome</keyword>
<keyword evidence="2" id="KW-1133">Transmembrane helix</keyword>
<reference evidence="3 4" key="2">
    <citation type="submission" date="2019-01" db="EMBL/GenBank/DDBJ databases">
        <title>The decoding of complex shrimp genome reveals the adaptation for benthos swimmer, frequently molting mechanism and breeding impact on genome.</title>
        <authorList>
            <person name="Sun Y."/>
            <person name="Gao Y."/>
            <person name="Yu Y."/>
        </authorList>
    </citation>
    <scope>NUCLEOTIDE SEQUENCE [LARGE SCALE GENOMIC DNA]</scope>
    <source>
        <tissue evidence="3">Muscle</tissue>
    </source>
</reference>